<organism evidence="1 2">
    <name type="scientific">Paramarasmius palmivorus</name>
    <dbReference type="NCBI Taxonomy" id="297713"/>
    <lineage>
        <taxon>Eukaryota</taxon>
        <taxon>Fungi</taxon>
        <taxon>Dikarya</taxon>
        <taxon>Basidiomycota</taxon>
        <taxon>Agaricomycotina</taxon>
        <taxon>Agaricomycetes</taxon>
        <taxon>Agaricomycetidae</taxon>
        <taxon>Agaricales</taxon>
        <taxon>Marasmiineae</taxon>
        <taxon>Marasmiaceae</taxon>
        <taxon>Paramarasmius</taxon>
    </lineage>
</organism>
<sequence>MATLETIQLNYPHAPQANAIEAFNKVLPQIKSAILASRKHWDQHEPRMWSRVQELKDEELVGFTIEDDLYLVRSAPTTYGTIILGKIRIPAVNDDEGEGYVHVRIHDPPNRGTEDIIFHSIFTDEGTRDEDGQASVYRAVQTKERELEFFHE</sequence>
<name>A0AAW0DLK9_9AGAR</name>
<gene>
    <name evidence="1" type="ORF">VNI00_004100</name>
</gene>
<accession>A0AAW0DLK9</accession>
<evidence type="ECO:0000313" key="1">
    <source>
        <dbReference type="EMBL" id="KAK7053474.1"/>
    </source>
</evidence>
<comment type="caution">
    <text evidence="1">The sequence shown here is derived from an EMBL/GenBank/DDBJ whole genome shotgun (WGS) entry which is preliminary data.</text>
</comment>
<proteinExistence type="predicted"/>
<keyword evidence="2" id="KW-1185">Reference proteome</keyword>
<dbReference type="Proteomes" id="UP001383192">
    <property type="component" value="Unassembled WGS sequence"/>
</dbReference>
<protein>
    <submittedName>
        <fullName evidence="1">Uncharacterized protein</fullName>
    </submittedName>
</protein>
<dbReference type="AlphaFoldDB" id="A0AAW0DLK9"/>
<reference evidence="1 2" key="1">
    <citation type="submission" date="2024-01" db="EMBL/GenBank/DDBJ databases">
        <title>A draft genome for a cacao thread blight-causing isolate of Paramarasmius palmivorus.</title>
        <authorList>
            <person name="Baruah I.K."/>
            <person name="Bukari Y."/>
            <person name="Amoako-Attah I."/>
            <person name="Meinhardt L.W."/>
            <person name="Bailey B.A."/>
            <person name="Cohen S.P."/>
        </authorList>
    </citation>
    <scope>NUCLEOTIDE SEQUENCE [LARGE SCALE GENOMIC DNA]</scope>
    <source>
        <strain evidence="1 2">GH-12</strain>
    </source>
</reference>
<evidence type="ECO:0000313" key="2">
    <source>
        <dbReference type="Proteomes" id="UP001383192"/>
    </source>
</evidence>
<dbReference type="EMBL" id="JAYKXP010000010">
    <property type="protein sequence ID" value="KAK7053474.1"/>
    <property type="molecule type" value="Genomic_DNA"/>
</dbReference>